<evidence type="ECO:0008006" key="4">
    <source>
        <dbReference type="Google" id="ProtNLM"/>
    </source>
</evidence>
<accession>A0A0M0EGR8</accession>
<feature type="compositionally biased region" description="Low complexity" evidence="1">
    <location>
        <begin position="13"/>
        <end position="23"/>
    </location>
</feature>
<sequence>MTRRRPGRDRAQARQPDLFAPATPSAPAPPESPGPAIPDLHSLPAVPGELWERLAYSRFRARFHLGAKERDYLATRGLPEVMTHAADFIATRLAPAHPDKDGRQTPWRGHPVFIAQHATGTCCRGCVAKWHAMPAGQALDTQQQAYILSVIQEWIRRDAAAPMAQSAPRPDPR</sequence>
<name>A0A0M0EGR8_KOMEU</name>
<proteinExistence type="predicted"/>
<dbReference type="AlphaFoldDB" id="A0A0M0EGR8"/>
<dbReference type="STRING" id="33995.KOEU_20360"/>
<evidence type="ECO:0000256" key="1">
    <source>
        <dbReference type="SAM" id="MobiDB-lite"/>
    </source>
</evidence>
<protein>
    <recommendedName>
        <fullName evidence="4">DUF4186 domain-containing protein</fullName>
    </recommendedName>
</protein>
<reference evidence="2" key="1">
    <citation type="submission" date="2015-08" db="EMBL/GenBank/DDBJ databases">
        <title>Draft genome sequence of Komagataeibacter europaeus CECT 8546 a cellulose producer strain from vinegar produced by the traditional method.</title>
        <authorList>
            <person name="Poehlein A."/>
            <person name="Valera M.J."/>
            <person name="Haack F.S."/>
            <person name="Mas A."/>
            <person name="Daniel R."/>
            <person name="Streit W.R."/>
            <person name="Mateo E."/>
        </authorList>
    </citation>
    <scope>NUCLEOTIDE SEQUENCE [LARGE SCALE GENOMIC DNA]</scope>
    <source>
        <strain evidence="2">CECT 8546</strain>
    </source>
</reference>
<evidence type="ECO:0000313" key="3">
    <source>
        <dbReference type="Proteomes" id="UP000037566"/>
    </source>
</evidence>
<dbReference type="RefSeq" id="WP_026018505.1">
    <property type="nucleotide sequence ID" value="NZ_LHUQ01000010.1"/>
</dbReference>
<feature type="compositionally biased region" description="Pro residues" evidence="1">
    <location>
        <begin position="24"/>
        <end position="36"/>
    </location>
</feature>
<dbReference type="PATRIC" id="fig|33995.3.peg.2258"/>
<gene>
    <name evidence="2" type="ORF">KOEU_20360</name>
</gene>
<dbReference type="EMBL" id="LHUQ01000010">
    <property type="protein sequence ID" value="KON64452.1"/>
    <property type="molecule type" value="Genomic_DNA"/>
</dbReference>
<dbReference type="Proteomes" id="UP000037566">
    <property type="component" value="Unassembled WGS sequence"/>
</dbReference>
<dbReference type="OrthoDB" id="3781311at2"/>
<keyword evidence="3" id="KW-1185">Reference proteome</keyword>
<organism evidence="2 3">
    <name type="scientific">Komagataeibacter europaeus</name>
    <name type="common">Gluconacetobacter europaeus</name>
    <dbReference type="NCBI Taxonomy" id="33995"/>
    <lineage>
        <taxon>Bacteria</taxon>
        <taxon>Pseudomonadati</taxon>
        <taxon>Pseudomonadota</taxon>
        <taxon>Alphaproteobacteria</taxon>
        <taxon>Acetobacterales</taxon>
        <taxon>Acetobacteraceae</taxon>
        <taxon>Komagataeibacter</taxon>
    </lineage>
</organism>
<evidence type="ECO:0000313" key="2">
    <source>
        <dbReference type="EMBL" id="KON64452.1"/>
    </source>
</evidence>
<feature type="region of interest" description="Disordered" evidence="1">
    <location>
        <begin position="1"/>
        <end position="41"/>
    </location>
</feature>
<comment type="caution">
    <text evidence="2">The sequence shown here is derived from an EMBL/GenBank/DDBJ whole genome shotgun (WGS) entry which is preliminary data.</text>
</comment>
<dbReference type="InterPro" id="IPR020378">
    <property type="entry name" value="DUF4186"/>
</dbReference>
<dbReference type="Pfam" id="PF13811">
    <property type="entry name" value="DUF4186"/>
    <property type="match status" value="1"/>
</dbReference>